<proteinExistence type="predicted"/>
<evidence type="ECO:0000256" key="1">
    <source>
        <dbReference type="ARBA" id="ARBA00001946"/>
    </source>
</evidence>
<accession>A0A8J7TVN3</accession>
<dbReference type="PROSITE" id="PS51462">
    <property type="entry name" value="NUDIX"/>
    <property type="match status" value="1"/>
</dbReference>
<dbReference type="PANTHER" id="PTHR43046">
    <property type="entry name" value="GDP-MANNOSE MANNOSYL HYDROLASE"/>
    <property type="match status" value="1"/>
</dbReference>
<evidence type="ECO:0000256" key="2">
    <source>
        <dbReference type="ARBA" id="ARBA00022801"/>
    </source>
</evidence>
<dbReference type="SUPFAM" id="SSF55811">
    <property type="entry name" value="Nudix"/>
    <property type="match status" value="1"/>
</dbReference>
<dbReference type="Proteomes" id="UP000664414">
    <property type="component" value="Unassembled WGS sequence"/>
</dbReference>
<dbReference type="Pfam" id="PF00293">
    <property type="entry name" value="NUDIX"/>
    <property type="match status" value="1"/>
</dbReference>
<name>A0A8J7TVN3_9PROT</name>
<protein>
    <submittedName>
        <fullName evidence="4">NUDIX domain-containing protein</fullName>
    </submittedName>
</protein>
<feature type="domain" description="Nudix hydrolase" evidence="3">
    <location>
        <begin position="8"/>
        <end position="141"/>
    </location>
</feature>
<evidence type="ECO:0000313" key="5">
    <source>
        <dbReference type="Proteomes" id="UP000664414"/>
    </source>
</evidence>
<dbReference type="PROSITE" id="PS00893">
    <property type="entry name" value="NUDIX_BOX"/>
    <property type="match status" value="1"/>
</dbReference>
<dbReference type="GO" id="GO:0016787">
    <property type="term" value="F:hydrolase activity"/>
    <property type="evidence" value="ECO:0007669"/>
    <property type="project" value="UniProtKB-KW"/>
</dbReference>
<dbReference type="InterPro" id="IPR015797">
    <property type="entry name" value="NUDIX_hydrolase-like_dom_sf"/>
</dbReference>
<organism evidence="4 5">
    <name type="scientific">Candidatus Paracaedimonas acanthamoebae</name>
    <dbReference type="NCBI Taxonomy" id="244581"/>
    <lineage>
        <taxon>Bacteria</taxon>
        <taxon>Pseudomonadati</taxon>
        <taxon>Pseudomonadota</taxon>
        <taxon>Alphaproteobacteria</taxon>
        <taxon>Holosporales</taxon>
        <taxon>Caedimonadaceae</taxon>
        <taxon>Candidatus Paracaedimonas</taxon>
    </lineage>
</organism>
<evidence type="ECO:0000313" key="4">
    <source>
        <dbReference type="EMBL" id="MBN9413189.1"/>
    </source>
</evidence>
<sequence>MLEKNRFKIPVAPHLILLKGDQVLLHLRQNTGYADGMYSLVAGHLEGGESILQAMIREAREEANIEIDPTDLSVNCTMHRWSRSGEEYIYLYLICRRWKGQLRNREPEKCKELQFHPLDNLPSNLLPAVRRGIECALNEISYCEYGWEEK</sequence>
<comment type="caution">
    <text evidence="4">The sequence shown here is derived from an EMBL/GenBank/DDBJ whole genome shotgun (WGS) entry which is preliminary data.</text>
</comment>
<gene>
    <name evidence="4" type="ORF">J0H12_04620</name>
</gene>
<reference evidence="4" key="1">
    <citation type="submission" date="2021-02" db="EMBL/GenBank/DDBJ databases">
        <title>Thiocyanate and organic carbon inputs drive convergent selection for specific autotrophic Afipia and Thiobacillus strains within complex microbiomes.</title>
        <authorList>
            <person name="Huddy R.J."/>
            <person name="Sachdeva R."/>
            <person name="Kadzinga F."/>
            <person name="Kantor R.S."/>
            <person name="Harrison S.T.L."/>
            <person name="Banfield J.F."/>
        </authorList>
    </citation>
    <scope>NUCLEOTIDE SEQUENCE</scope>
    <source>
        <strain evidence="4">SCN18_10_11_15_R4_P_38_20</strain>
    </source>
</reference>
<dbReference type="EMBL" id="JAFKGL010000018">
    <property type="protein sequence ID" value="MBN9413189.1"/>
    <property type="molecule type" value="Genomic_DNA"/>
</dbReference>
<keyword evidence="2" id="KW-0378">Hydrolase</keyword>
<comment type="cofactor">
    <cofactor evidence="1">
        <name>Mg(2+)</name>
        <dbReference type="ChEBI" id="CHEBI:18420"/>
    </cofactor>
</comment>
<dbReference type="InterPro" id="IPR000086">
    <property type="entry name" value="NUDIX_hydrolase_dom"/>
</dbReference>
<dbReference type="Gene3D" id="3.90.79.10">
    <property type="entry name" value="Nucleoside Triphosphate Pyrophosphohydrolase"/>
    <property type="match status" value="1"/>
</dbReference>
<dbReference type="AlphaFoldDB" id="A0A8J7TVN3"/>
<dbReference type="PANTHER" id="PTHR43046:SF16">
    <property type="entry name" value="ADP-RIBOSE PYROPHOSPHATASE YJHB-RELATED"/>
    <property type="match status" value="1"/>
</dbReference>
<dbReference type="InterPro" id="IPR020084">
    <property type="entry name" value="NUDIX_hydrolase_CS"/>
</dbReference>
<dbReference type="CDD" id="cd04683">
    <property type="entry name" value="NUDIX_Hydrolase"/>
    <property type="match status" value="1"/>
</dbReference>
<evidence type="ECO:0000259" key="3">
    <source>
        <dbReference type="PROSITE" id="PS51462"/>
    </source>
</evidence>